<gene>
    <name evidence="3" type="ORF">Poly24_35900</name>
</gene>
<keyword evidence="1" id="KW-1133">Transmembrane helix</keyword>
<reference evidence="3 4" key="1">
    <citation type="submission" date="2019-02" db="EMBL/GenBank/DDBJ databases">
        <title>Deep-cultivation of Planctomycetes and their phenomic and genomic characterization uncovers novel biology.</title>
        <authorList>
            <person name="Wiegand S."/>
            <person name="Jogler M."/>
            <person name="Boedeker C."/>
            <person name="Pinto D."/>
            <person name="Vollmers J."/>
            <person name="Rivas-Marin E."/>
            <person name="Kohn T."/>
            <person name="Peeters S.H."/>
            <person name="Heuer A."/>
            <person name="Rast P."/>
            <person name="Oberbeckmann S."/>
            <person name="Bunk B."/>
            <person name="Jeske O."/>
            <person name="Meyerdierks A."/>
            <person name="Storesund J.E."/>
            <person name="Kallscheuer N."/>
            <person name="Luecker S."/>
            <person name="Lage O.M."/>
            <person name="Pohl T."/>
            <person name="Merkel B.J."/>
            <person name="Hornburger P."/>
            <person name="Mueller R.-W."/>
            <person name="Bruemmer F."/>
            <person name="Labrenz M."/>
            <person name="Spormann A.M."/>
            <person name="Op den Camp H."/>
            <person name="Overmann J."/>
            <person name="Amann R."/>
            <person name="Jetten M.S.M."/>
            <person name="Mascher T."/>
            <person name="Medema M.H."/>
            <person name="Devos D.P."/>
            <person name="Kaster A.-K."/>
            <person name="Ovreas L."/>
            <person name="Rohde M."/>
            <person name="Galperin M.Y."/>
            <person name="Jogler C."/>
        </authorList>
    </citation>
    <scope>NUCLEOTIDE SEQUENCE [LARGE SCALE GENOMIC DNA]</scope>
    <source>
        <strain evidence="3 4">Poly24</strain>
    </source>
</reference>
<dbReference type="EMBL" id="CP036348">
    <property type="protein sequence ID" value="QDV69872.1"/>
    <property type="molecule type" value="Genomic_DNA"/>
</dbReference>
<feature type="domain" description="VWFA" evidence="2">
    <location>
        <begin position="188"/>
        <end position="331"/>
    </location>
</feature>
<dbReference type="Gene3D" id="3.40.50.410">
    <property type="entry name" value="von Willebrand factor, type A domain"/>
    <property type="match status" value="1"/>
</dbReference>
<proteinExistence type="predicted"/>
<evidence type="ECO:0000313" key="3">
    <source>
        <dbReference type="EMBL" id="QDV69872.1"/>
    </source>
</evidence>
<keyword evidence="1" id="KW-0472">Membrane</keyword>
<sequence>MENTQQFPAATPSDDDGAEVLPVASGFRGMLHGFGATGVSTLVHMVILLSLALITFEDPVKVISQILVVPTPTVEDPPVEIELDPEVEIVQPENVALFTAAPAMGMTSNTPAAVSKPALDQTLVAKANTSKISIDAPTVAMPSSMSLIAAVPDGEVKGEARDIVDSYQQAIDRIAQELVWMIDKGPVLAVWCFDQSESMKDDQKEIRDRIENVYQQLGLDDRVGSGSDALLTAVTSYGERFIDHTQHKPTSDRNKVRQAIDAVPIDKTGKEMMCAAIGTAITSYRDLARRGRQMALILVTDESGDSGNNDVYMEKAIEVAKAAKCKIFVLGRESVFGYPYAYIRWNHPQTKRTHWLQVDRGPETAFPEQLQTDGFRRRHDAFSSGFGPYEQSRMARETNGVFFMLPSVETNLVGAQKERYELDALRPYRPDLRARVEAFKDRKQFPLRTLIWQVIQDLNPHQPGAQKAVELRVEFSTKPAEFVQQVRQEQAKAKMHLQYMAKAEQTLLEGKKLREQEADPRWQANYDIILAQLIAYQARVYEYGVALDEFLKNPKTAAPMKGGKVFVHWDIYTNSKVRTDDAKPYIERAKGLFSEIVTTHPGSPWAARAKWELARGFGVDLRADYHVPIVEVKNPTPPPKL</sequence>
<dbReference type="OrthoDB" id="239512at2"/>
<dbReference type="SUPFAM" id="SSF53300">
    <property type="entry name" value="vWA-like"/>
    <property type="match status" value="1"/>
</dbReference>
<dbReference type="InterPro" id="IPR036465">
    <property type="entry name" value="vWFA_dom_sf"/>
</dbReference>
<dbReference type="Pfam" id="PF00092">
    <property type="entry name" value="VWA"/>
    <property type="match status" value="1"/>
</dbReference>
<dbReference type="CDD" id="cd00198">
    <property type="entry name" value="vWFA"/>
    <property type="match status" value="1"/>
</dbReference>
<dbReference type="PROSITE" id="PS50234">
    <property type="entry name" value="VWFA"/>
    <property type="match status" value="1"/>
</dbReference>
<keyword evidence="4" id="KW-1185">Reference proteome</keyword>
<keyword evidence="1" id="KW-0812">Transmembrane</keyword>
<evidence type="ECO:0000256" key="1">
    <source>
        <dbReference type="SAM" id="Phobius"/>
    </source>
</evidence>
<name>A0A518JWF5_9BACT</name>
<protein>
    <recommendedName>
        <fullName evidence="2">VWFA domain-containing protein</fullName>
    </recommendedName>
</protein>
<evidence type="ECO:0000259" key="2">
    <source>
        <dbReference type="PROSITE" id="PS50234"/>
    </source>
</evidence>
<dbReference type="KEGG" id="rcf:Poly24_35900"/>
<evidence type="ECO:0000313" key="4">
    <source>
        <dbReference type="Proteomes" id="UP000315082"/>
    </source>
</evidence>
<accession>A0A518JWF5</accession>
<dbReference type="Proteomes" id="UP000315082">
    <property type="component" value="Chromosome"/>
</dbReference>
<organism evidence="3 4">
    <name type="scientific">Rosistilla carotiformis</name>
    <dbReference type="NCBI Taxonomy" id="2528017"/>
    <lineage>
        <taxon>Bacteria</taxon>
        <taxon>Pseudomonadati</taxon>
        <taxon>Planctomycetota</taxon>
        <taxon>Planctomycetia</taxon>
        <taxon>Pirellulales</taxon>
        <taxon>Pirellulaceae</taxon>
        <taxon>Rosistilla</taxon>
    </lineage>
</organism>
<dbReference type="AlphaFoldDB" id="A0A518JWF5"/>
<dbReference type="InterPro" id="IPR002035">
    <property type="entry name" value="VWF_A"/>
</dbReference>
<feature type="transmembrane region" description="Helical" evidence="1">
    <location>
        <begin position="34"/>
        <end position="56"/>
    </location>
</feature>
<dbReference type="RefSeq" id="WP_145098127.1">
    <property type="nucleotide sequence ID" value="NZ_CP036348.1"/>
</dbReference>